<evidence type="ECO:0000259" key="1">
    <source>
        <dbReference type="PROSITE" id="PS50835"/>
    </source>
</evidence>
<keyword evidence="3" id="KW-1185">Reference proteome</keyword>
<organism evidence="2 3">
    <name type="scientific">Alligator mississippiensis</name>
    <name type="common">American alligator</name>
    <dbReference type="NCBI Taxonomy" id="8496"/>
    <lineage>
        <taxon>Eukaryota</taxon>
        <taxon>Metazoa</taxon>
        <taxon>Chordata</taxon>
        <taxon>Craniata</taxon>
        <taxon>Vertebrata</taxon>
        <taxon>Euteleostomi</taxon>
        <taxon>Archelosauria</taxon>
        <taxon>Archosauria</taxon>
        <taxon>Crocodylia</taxon>
        <taxon>Alligatoridae</taxon>
        <taxon>Alligatorinae</taxon>
        <taxon>Alligator</taxon>
    </lineage>
</organism>
<dbReference type="Proteomes" id="UP000050525">
    <property type="component" value="Unassembled WGS sequence"/>
</dbReference>
<accession>A0A151MTE5</accession>
<dbReference type="InterPro" id="IPR007110">
    <property type="entry name" value="Ig-like_dom"/>
</dbReference>
<dbReference type="InterPro" id="IPR036179">
    <property type="entry name" value="Ig-like_dom_sf"/>
</dbReference>
<reference evidence="2 3" key="1">
    <citation type="journal article" date="2012" name="Genome Biol.">
        <title>Sequencing three crocodilian genomes to illuminate the evolution of archosaurs and amniotes.</title>
        <authorList>
            <person name="St John J.A."/>
            <person name="Braun E.L."/>
            <person name="Isberg S.R."/>
            <person name="Miles L.G."/>
            <person name="Chong A.Y."/>
            <person name="Gongora J."/>
            <person name="Dalzell P."/>
            <person name="Moran C."/>
            <person name="Bed'hom B."/>
            <person name="Abzhanov A."/>
            <person name="Burgess S.C."/>
            <person name="Cooksey A.M."/>
            <person name="Castoe T.A."/>
            <person name="Crawford N.G."/>
            <person name="Densmore L.D."/>
            <person name="Drew J.C."/>
            <person name="Edwards S.V."/>
            <person name="Faircloth B.C."/>
            <person name="Fujita M.K."/>
            <person name="Greenwold M.J."/>
            <person name="Hoffmann F.G."/>
            <person name="Howard J.M."/>
            <person name="Iguchi T."/>
            <person name="Janes D.E."/>
            <person name="Khan S.Y."/>
            <person name="Kohno S."/>
            <person name="de Koning A.J."/>
            <person name="Lance S.L."/>
            <person name="McCarthy F.M."/>
            <person name="McCormack J.E."/>
            <person name="Merchant M.E."/>
            <person name="Peterson D.G."/>
            <person name="Pollock D.D."/>
            <person name="Pourmand N."/>
            <person name="Raney B.J."/>
            <person name="Roessler K.A."/>
            <person name="Sanford J.R."/>
            <person name="Sawyer R.H."/>
            <person name="Schmidt C.J."/>
            <person name="Triplett E.W."/>
            <person name="Tuberville T.D."/>
            <person name="Venegas-Anaya M."/>
            <person name="Howard J.T."/>
            <person name="Jarvis E.D."/>
            <person name="Guillette L.J.Jr."/>
            <person name="Glenn T.C."/>
            <person name="Green R.E."/>
            <person name="Ray D.A."/>
        </authorList>
    </citation>
    <scope>NUCLEOTIDE SEQUENCE [LARGE SCALE GENOMIC DNA]</scope>
    <source>
        <strain evidence="2">KSC_2009_1</strain>
    </source>
</reference>
<dbReference type="PROSITE" id="PS50835">
    <property type="entry name" value="IG_LIKE"/>
    <property type="match status" value="1"/>
</dbReference>
<protein>
    <recommendedName>
        <fullName evidence="1">Ig-like domain-containing protein</fullName>
    </recommendedName>
</protein>
<dbReference type="Gene3D" id="2.60.40.10">
    <property type="entry name" value="Immunoglobulins"/>
    <property type="match status" value="1"/>
</dbReference>
<dbReference type="EMBL" id="AKHW03005122">
    <property type="protein sequence ID" value="KYO27773.1"/>
    <property type="molecule type" value="Genomic_DNA"/>
</dbReference>
<proteinExistence type="predicted"/>
<evidence type="ECO:0000313" key="2">
    <source>
        <dbReference type="EMBL" id="KYO27773.1"/>
    </source>
</evidence>
<dbReference type="InterPro" id="IPR013783">
    <property type="entry name" value="Ig-like_fold"/>
</dbReference>
<gene>
    <name evidence="2" type="ORF">Y1Q_0011038</name>
</gene>
<comment type="caution">
    <text evidence="2">The sequence shown here is derived from an EMBL/GenBank/DDBJ whole genome shotgun (WGS) entry which is preliminary data.</text>
</comment>
<dbReference type="AlphaFoldDB" id="A0A151MTE5"/>
<sequence length="140" mass="15434">MDLSVVVTPEGGIDQSWGKDIKLPLVPRHSSFLSACRAIRLSGAGDQSVGSSTEKGTSCHHHTFSVFLDSLLPKLSISTSQRGVIPLKGTVTIQCECQCWDVQFYLYKDRSEMSYLLSHIDGGKFIIHSARWEDGGSYHC</sequence>
<dbReference type="SUPFAM" id="SSF48726">
    <property type="entry name" value="Immunoglobulin"/>
    <property type="match status" value="1"/>
</dbReference>
<name>A0A151MTE5_ALLMI</name>
<evidence type="ECO:0000313" key="3">
    <source>
        <dbReference type="Proteomes" id="UP000050525"/>
    </source>
</evidence>
<feature type="domain" description="Ig-like" evidence="1">
    <location>
        <begin position="73"/>
        <end position="140"/>
    </location>
</feature>